<feature type="signal peptide" evidence="6">
    <location>
        <begin position="1"/>
        <end position="18"/>
    </location>
</feature>
<gene>
    <name evidence="7" type="ORF">BpHYR1_018386</name>
</gene>
<protein>
    <submittedName>
        <fullName evidence="7">Uncharacterized protein</fullName>
    </submittedName>
</protein>
<comment type="subcellular location">
    <subcellularLocation>
        <location evidence="1">Secreted</location>
    </subcellularLocation>
</comment>
<evidence type="ECO:0000256" key="5">
    <source>
        <dbReference type="ARBA" id="ARBA00023180"/>
    </source>
</evidence>
<evidence type="ECO:0000256" key="3">
    <source>
        <dbReference type="ARBA" id="ARBA00022525"/>
    </source>
</evidence>
<evidence type="ECO:0000256" key="6">
    <source>
        <dbReference type="SAM" id="SignalP"/>
    </source>
</evidence>
<proteinExistence type="inferred from homology"/>
<keyword evidence="4 6" id="KW-0732">Signal</keyword>
<dbReference type="GO" id="GO:0005576">
    <property type="term" value="C:extracellular region"/>
    <property type="evidence" value="ECO:0007669"/>
    <property type="project" value="UniProtKB-SubCell"/>
</dbReference>
<keyword evidence="8" id="KW-1185">Reference proteome</keyword>
<dbReference type="Pfam" id="PF17065">
    <property type="entry name" value="UPF0669"/>
    <property type="match status" value="1"/>
</dbReference>
<dbReference type="PANTHER" id="PTHR31703:SF2">
    <property type="entry name" value="UPF0669 PROTEIN C6ORF120"/>
    <property type="match status" value="1"/>
</dbReference>
<evidence type="ECO:0000256" key="4">
    <source>
        <dbReference type="ARBA" id="ARBA00022729"/>
    </source>
</evidence>
<evidence type="ECO:0000256" key="2">
    <source>
        <dbReference type="ARBA" id="ARBA00008960"/>
    </source>
</evidence>
<organism evidence="7 8">
    <name type="scientific">Brachionus plicatilis</name>
    <name type="common">Marine rotifer</name>
    <name type="synonym">Brachionus muelleri</name>
    <dbReference type="NCBI Taxonomy" id="10195"/>
    <lineage>
        <taxon>Eukaryota</taxon>
        <taxon>Metazoa</taxon>
        <taxon>Spiralia</taxon>
        <taxon>Gnathifera</taxon>
        <taxon>Rotifera</taxon>
        <taxon>Eurotatoria</taxon>
        <taxon>Monogononta</taxon>
        <taxon>Pseudotrocha</taxon>
        <taxon>Ploima</taxon>
        <taxon>Brachionidae</taxon>
        <taxon>Brachionus</taxon>
    </lineage>
</organism>
<keyword evidence="3" id="KW-0964">Secreted</keyword>
<dbReference type="STRING" id="10195.A0A3M7P6Q3"/>
<keyword evidence="5" id="KW-0325">Glycoprotein</keyword>
<accession>A0A3M7P6Q3</accession>
<comment type="similarity">
    <text evidence="2">Belongs to the UPF0669 family.</text>
</comment>
<evidence type="ECO:0000313" key="8">
    <source>
        <dbReference type="Proteomes" id="UP000276133"/>
    </source>
</evidence>
<dbReference type="EMBL" id="REGN01012852">
    <property type="protein sequence ID" value="RMZ94703.1"/>
    <property type="molecule type" value="Genomic_DNA"/>
</dbReference>
<comment type="caution">
    <text evidence="7">The sequence shown here is derived from an EMBL/GenBank/DDBJ whole genome shotgun (WGS) entry which is preliminary data.</text>
</comment>
<sequence length="159" mass="18284">MLIGIIIIAFGSIQSTTCNKLISSELGELESGNFIYYKYPQNINFRLELDSLVGDCDLYVSDRYQYVNYTNYDLQSTTCGKDEISIDHDLKRPIYASVFAHPYYSSCKYVLNQFADPEEADLINSENEDLNESDETGEKESTLWWLLINLLEVIAEIFL</sequence>
<reference evidence="7 8" key="1">
    <citation type="journal article" date="2018" name="Sci. Rep.">
        <title>Genomic signatures of local adaptation to the degree of environmental predictability in rotifers.</title>
        <authorList>
            <person name="Franch-Gras L."/>
            <person name="Hahn C."/>
            <person name="Garcia-Roger E.M."/>
            <person name="Carmona M.J."/>
            <person name="Serra M."/>
            <person name="Gomez A."/>
        </authorList>
    </citation>
    <scope>NUCLEOTIDE SEQUENCE [LARGE SCALE GENOMIC DNA]</scope>
    <source>
        <strain evidence="7">HYR1</strain>
    </source>
</reference>
<feature type="chain" id="PRO_5018316435" evidence="6">
    <location>
        <begin position="19"/>
        <end position="159"/>
    </location>
</feature>
<dbReference type="InterPro" id="IPR031420">
    <property type="entry name" value="UPF0669"/>
</dbReference>
<dbReference type="OrthoDB" id="10046613at2759"/>
<evidence type="ECO:0000256" key="1">
    <source>
        <dbReference type="ARBA" id="ARBA00004613"/>
    </source>
</evidence>
<dbReference type="PANTHER" id="PTHR31703">
    <property type="entry name" value="UPF0669 PROTEIN C6ORF120"/>
    <property type="match status" value="1"/>
</dbReference>
<evidence type="ECO:0000313" key="7">
    <source>
        <dbReference type="EMBL" id="RMZ94703.1"/>
    </source>
</evidence>
<dbReference type="AlphaFoldDB" id="A0A3M7P6Q3"/>
<name>A0A3M7P6Q3_BRAPC</name>
<dbReference type="Proteomes" id="UP000276133">
    <property type="component" value="Unassembled WGS sequence"/>
</dbReference>